<protein>
    <submittedName>
        <fullName evidence="1">Uncharacterized protein</fullName>
    </submittedName>
</protein>
<dbReference type="OrthoDB" id="7728378at2"/>
<name>A0A497WK14_9RHOB</name>
<evidence type="ECO:0000313" key="1">
    <source>
        <dbReference type="EMBL" id="RLJ51536.1"/>
    </source>
</evidence>
<organism evidence="1 2">
    <name type="scientific">Litoreibacter meonggei</name>
    <dbReference type="NCBI Taxonomy" id="1049199"/>
    <lineage>
        <taxon>Bacteria</taxon>
        <taxon>Pseudomonadati</taxon>
        <taxon>Pseudomonadota</taxon>
        <taxon>Alphaproteobacteria</taxon>
        <taxon>Rhodobacterales</taxon>
        <taxon>Roseobacteraceae</taxon>
        <taxon>Litoreibacter</taxon>
    </lineage>
</organism>
<dbReference type="EMBL" id="RCCE01000003">
    <property type="protein sequence ID" value="RLJ51536.1"/>
    <property type="molecule type" value="Genomic_DNA"/>
</dbReference>
<gene>
    <name evidence="1" type="ORF">BCF46_1749</name>
</gene>
<dbReference type="Proteomes" id="UP000269157">
    <property type="component" value="Unassembled WGS sequence"/>
</dbReference>
<evidence type="ECO:0000313" key="2">
    <source>
        <dbReference type="Proteomes" id="UP000269157"/>
    </source>
</evidence>
<sequence>MLTIPINQPELLSIDLIRVALSEETQGARLKAVKAVKHDIVAMRLALLNDRYGPDWTLEPGNADLVRWIADSAAERHEAVHEFSEVKTRYEAKHEKKLNVAEHTGKLIWHSIQDGKFEGVQTPNGILQQVQDAGREGNIRGAKDKDVIRKNWSTYRGVAHIGMAIDFCESNPTRKKDILKIAEQVRRSLSQNCPKGISKPYVDPNNQISLVYISTLSGPRFRNRGLPFGVS</sequence>
<proteinExistence type="predicted"/>
<reference evidence="1 2" key="1">
    <citation type="submission" date="2018-10" db="EMBL/GenBank/DDBJ databases">
        <title>Genomic Encyclopedia of Archaeal and Bacterial Type Strains, Phase II (KMG-II): from individual species to whole genera.</title>
        <authorList>
            <person name="Goeker M."/>
        </authorList>
    </citation>
    <scope>NUCLEOTIDE SEQUENCE [LARGE SCALE GENOMIC DNA]</scope>
    <source>
        <strain evidence="1 2">DSM 29466</strain>
    </source>
</reference>
<accession>A0A497WK14</accession>
<keyword evidence="2" id="KW-1185">Reference proteome</keyword>
<comment type="caution">
    <text evidence="1">The sequence shown here is derived from an EMBL/GenBank/DDBJ whole genome shotgun (WGS) entry which is preliminary data.</text>
</comment>
<dbReference type="RefSeq" id="WP_121023347.1">
    <property type="nucleotide sequence ID" value="NZ_RCCE01000003.1"/>
</dbReference>
<dbReference type="AlphaFoldDB" id="A0A497WK14"/>